<feature type="compositionally biased region" description="Low complexity" evidence="1">
    <location>
        <begin position="1263"/>
        <end position="1273"/>
    </location>
</feature>
<feature type="compositionally biased region" description="Low complexity" evidence="1">
    <location>
        <begin position="128"/>
        <end position="137"/>
    </location>
</feature>
<feature type="compositionally biased region" description="Basic and acidic residues" evidence="1">
    <location>
        <begin position="2000"/>
        <end position="2022"/>
    </location>
</feature>
<feature type="compositionally biased region" description="Basic and acidic residues" evidence="1">
    <location>
        <begin position="2077"/>
        <end position="2090"/>
    </location>
</feature>
<feature type="region of interest" description="Disordered" evidence="1">
    <location>
        <begin position="1409"/>
        <end position="1489"/>
    </location>
</feature>
<feature type="region of interest" description="Disordered" evidence="1">
    <location>
        <begin position="933"/>
        <end position="1346"/>
    </location>
</feature>
<feature type="compositionally biased region" description="Polar residues" evidence="1">
    <location>
        <begin position="1150"/>
        <end position="1160"/>
    </location>
</feature>
<feature type="compositionally biased region" description="Acidic residues" evidence="1">
    <location>
        <begin position="1933"/>
        <end position="1947"/>
    </location>
</feature>
<feature type="compositionally biased region" description="Low complexity" evidence="1">
    <location>
        <begin position="169"/>
        <end position="187"/>
    </location>
</feature>
<feature type="compositionally biased region" description="Basic and acidic residues" evidence="1">
    <location>
        <begin position="964"/>
        <end position="986"/>
    </location>
</feature>
<comment type="caution">
    <text evidence="2">The sequence shown here is derived from an EMBL/GenBank/DDBJ whole genome shotgun (WGS) entry which is preliminary data.</text>
</comment>
<feature type="compositionally biased region" description="Low complexity" evidence="1">
    <location>
        <begin position="827"/>
        <end position="845"/>
    </location>
</feature>
<dbReference type="VEuPathDB" id="ToxoDB:BESB_076900"/>
<reference evidence="2 3" key="1">
    <citation type="submission" date="2017-09" db="EMBL/GenBank/DDBJ databases">
        <title>Genome sequencing of Besnoitia besnoiti strain Bb-Ger1.</title>
        <authorList>
            <person name="Schares G."/>
            <person name="Venepally P."/>
            <person name="Lorenzi H.A."/>
        </authorList>
    </citation>
    <scope>NUCLEOTIDE SEQUENCE [LARGE SCALE GENOMIC DNA]</scope>
    <source>
        <strain evidence="2 3">Bb-Ger1</strain>
    </source>
</reference>
<dbReference type="KEGG" id="bbes:BESB_076900"/>
<feature type="compositionally biased region" description="Basic and acidic residues" evidence="1">
    <location>
        <begin position="1427"/>
        <end position="1458"/>
    </location>
</feature>
<feature type="compositionally biased region" description="Low complexity" evidence="1">
    <location>
        <begin position="277"/>
        <end position="294"/>
    </location>
</feature>
<feature type="compositionally biased region" description="Low complexity" evidence="1">
    <location>
        <begin position="315"/>
        <end position="335"/>
    </location>
</feature>
<dbReference type="EMBL" id="NWUJ01000008">
    <property type="protein sequence ID" value="PFH33473.1"/>
    <property type="molecule type" value="Genomic_DNA"/>
</dbReference>
<feature type="compositionally biased region" description="Polar residues" evidence="1">
    <location>
        <begin position="1671"/>
        <end position="1690"/>
    </location>
</feature>
<feature type="compositionally biased region" description="Low complexity" evidence="1">
    <location>
        <begin position="1410"/>
        <end position="1426"/>
    </location>
</feature>
<dbReference type="RefSeq" id="XP_029217482.1">
    <property type="nucleotide sequence ID" value="XM_029366051.1"/>
</dbReference>
<feature type="compositionally biased region" description="Polar residues" evidence="1">
    <location>
        <begin position="2026"/>
        <end position="2040"/>
    </location>
</feature>
<feature type="region of interest" description="Disordered" evidence="1">
    <location>
        <begin position="277"/>
        <end position="373"/>
    </location>
</feature>
<feature type="region of interest" description="Disordered" evidence="1">
    <location>
        <begin position="1634"/>
        <end position="1705"/>
    </location>
</feature>
<feature type="compositionally biased region" description="Basic and acidic residues" evidence="1">
    <location>
        <begin position="1276"/>
        <end position="1292"/>
    </location>
</feature>
<feature type="compositionally biased region" description="Basic and acidic residues" evidence="1">
    <location>
        <begin position="1027"/>
        <end position="1036"/>
    </location>
</feature>
<feature type="compositionally biased region" description="Low complexity" evidence="1">
    <location>
        <begin position="147"/>
        <end position="159"/>
    </location>
</feature>
<feature type="compositionally biased region" description="Basic and acidic residues" evidence="1">
    <location>
        <begin position="817"/>
        <end position="826"/>
    </location>
</feature>
<feature type="region of interest" description="Disordered" evidence="1">
    <location>
        <begin position="1506"/>
        <end position="1563"/>
    </location>
</feature>
<dbReference type="OrthoDB" id="334049at2759"/>
<feature type="compositionally biased region" description="Low complexity" evidence="1">
    <location>
        <begin position="761"/>
        <end position="775"/>
    </location>
</feature>
<accession>A0A2A9MCT0</accession>
<feature type="compositionally biased region" description="Polar residues" evidence="1">
    <location>
        <begin position="2148"/>
        <end position="2172"/>
    </location>
</feature>
<feature type="compositionally biased region" description="Acidic residues" evidence="1">
    <location>
        <begin position="1641"/>
        <end position="1653"/>
    </location>
</feature>
<feature type="compositionally biased region" description="Low complexity" evidence="1">
    <location>
        <begin position="1116"/>
        <end position="1125"/>
    </location>
</feature>
<feature type="compositionally biased region" description="Basic and acidic residues" evidence="1">
    <location>
        <begin position="2277"/>
        <end position="2296"/>
    </location>
</feature>
<protein>
    <submittedName>
        <fullName evidence="2">Uncharacterized protein</fullName>
    </submittedName>
</protein>
<evidence type="ECO:0000313" key="2">
    <source>
        <dbReference type="EMBL" id="PFH33473.1"/>
    </source>
</evidence>
<feature type="region of interest" description="Disordered" evidence="1">
    <location>
        <begin position="2116"/>
        <end position="2377"/>
    </location>
</feature>
<proteinExistence type="predicted"/>
<evidence type="ECO:0000313" key="3">
    <source>
        <dbReference type="Proteomes" id="UP000224006"/>
    </source>
</evidence>
<feature type="compositionally biased region" description="Low complexity" evidence="1">
    <location>
        <begin position="688"/>
        <end position="749"/>
    </location>
</feature>
<feature type="compositionally biased region" description="Basic and acidic residues" evidence="1">
    <location>
        <begin position="1300"/>
        <end position="1346"/>
    </location>
</feature>
<name>A0A2A9MCT0_BESBE</name>
<feature type="region of interest" description="Disordered" evidence="1">
    <location>
        <begin position="1910"/>
        <end position="2101"/>
    </location>
</feature>
<feature type="region of interest" description="Disordered" evidence="1">
    <location>
        <begin position="88"/>
        <end position="108"/>
    </location>
</feature>
<feature type="compositionally biased region" description="Gly residues" evidence="1">
    <location>
        <begin position="2187"/>
        <end position="2197"/>
    </location>
</feature>
<feature type="compositionally biased region" description="Basic and acidic residues" evidence="1">
    <location>
        <begin position="481"/>
        <end position="491"/>
    </location>
</feature>
<feature type="compositionally biased region" description="Basic residues" evidence="1">
    <location>
        <begin position="446"/>
        <end position="455"/>
    </location>
</feature>
<feature type="region of interest" description="Disordered" evidence="1">
    <location>
        <begin position="423"/>
        <end position="494"/>
    </location>
</feature>
<feature type="compositionally biased region" description="Low complexity" evidence="1">
    <location>
        <begin position="1539"/>
        <end position="1550"/>
    </location>
</feature>
<sequence length="2475" mass="255811">MTSRQDVSLKDYQPWSSGGAELCALLLKVDPLRQATKHVARMRESVRAVEDLLQQLACFQQLLLTELRFKAKDIGAFVTALAHLGLQLPTPRSPRRTGPPTPTHLRELHRRLLRRLRKGELRSRAAEAPEAVGVEPGLWREERESWSDSTDAGGDAGDALSDREREHAGLLAGDAAPAPRIAKPPRAVGRKGRRTQGRDEKGDAWTETSTPVRLSAGSLSARKPTDGASSLSASQASTSSSASSSFSDSGTTGADRCGLAARDRAPLSSSLTCALSLSGGASGSAGSRASPLLSEGFEPRTDEEDDASRWGAGFRPSASSSPSRVPLSVASSPPLEASFSPLRPARAPEVLGFDPLLSPPEPAPSGRQDEARREVCARHKAAVEKTREGEEVVGALGETYGAAGEGQIATPKALRQIASVCSSSPSCSASSAASCEAFTGKGDSRPHRRRQRLLKPPREPSVPGDDTRLGDRAKGGLAGAEEARDEGRSEAAEDEDFACVLWRNKARVAKRRLVAADSSPSPACASPAARQPCSTVHASPALSESLSSASTAVASSESSSSSSRSSPNIQRTRKRKSDASPLAFRATLSDSESVVREDARLGGSRRGAKRRRLLQSRSRSPSLAGKTLPAGSERTTLSSLLSKARGAPAQSSSREDGKPAFAAVGDPSATRESFGVAKGQAAPPPASPASGSSSPSASDQGRPSSAAAPAEGESWPASRRPAASASTAVASPQVSSAVSTVSAESVTGTGVSGAGRDRSRAAGPPAGGAPLRGEASGAAETVSGGKCAAASGSCKSAAGRDAKKEKGRSGAATVLLKAREASEAETRAAGASSAGASVESESSSAGDDDAPLSCARAARRGAAATTSLGRKTNEISRKLKLSAASPSLSKRRRSAGSLLPGAPAGLCPAKRAPHEANLPESLEAAVVANRTAPVAPASARQPLENAGSEASPPNPRNRRGSSGGERDEKARGATSAKEKKSRAVCDDDKDPWLPTGAAPARSAACAPGGEAAGAADSTKCAGSRPAAAEEVRRRCGDTGAPRTGGPRDNLAVTSVPVLQSSAGAPPPLPSSSPAGPQGSAAKEARPSVSAPARETLGKEREPDASSPGLRADPRTRSASPTSSSESEAEMQEAESRSKRPQRLEGHRTPTRTGATASSAYTAECLGGSAEKKNDAVAGGSHARGNDDKKGECDALGHGGRLASGAIEATARSASGGAGSERPRPAPAEGCQATSAVDARTPGGASPRKVSGEEKPSKSAPVCSGAATAGATSTRAEGVRGTDFGRGEARPAERGPLPLRRSHDREDEMGSRERERTRDNRGWARVERGGRDDAYLRRPLHDDRASHRAAVDWYRGSGDYLRGRDRGRRTEERSPGWKLHASVAWASSPKASTSYLPLWVTQTIRSDRCRSFSSHGSSSGHSVASRASLERGDARCAYPADDRTRRVSRREAERREGGRGRGRSPSAHREDGRGLRAASPRATGRAALGNPRCREEDKCWWRERAKGRGEDGRELHGPPFVSRRPDARSFTDRRWTQSKSFSSSGSLSSAHPSPPSRPSSHLSSASSFSAAASSRSCCTMASVSSFSATPCTGLAPAIVSDPTRGFPPSAPAAPSASALASCPAASLCSFTSSRGGAGDAAAEAEEGEIAEDGEPVAGSPRSVLSPGDKTPQLASSRSSLNRQQAATTNSHLGAGLGRGGAGIEAPVERGAPHAEGVSSSASSASSPIASFTSSSALAAPMLRSSASSFDSNLPPRPARPAHTQFPEYQAAKGAPCRPQGDSLSASFCGAAQKEQASSLSVCDASSAHALPPATLQDFENVCESCPSSSVLSSSSVGPAPLRPASLLTCASSLCATSAASAPFPLLSVSPELALSQLSSLVRCFSASAASPSGGATSRRFGILSLSAQRPRDAELQKRRGSARGRLPLGGGGEASEEGCEESEEEGEVKEDAVLLSSSGAARGGGAPEKESAASAESESKAPFSLFGELRFKASSASTTPVRERRSAAGNEEKAETPARRTPDNLEVEQTPSEVSRRTPVTRTEKAEEEREDRVEEHEGSGTHGERRQGAEGAAEGCEGDRNARDEADAPRIARALQATNDHDAGAAAICAAAGLDAREAANEGDCSGETAAAQLREASAEGEIGGISAGQSGSLEAANGCSTELSSAPSGRATSVKEQREREDGDGGCECSGGGGSGEGEDAARKGGRPCVFFSASSTDNGEAACREVDDERGSRGRPEVPPTRVPAERRKKSKADGEEGGRLKRAKASQLLLFHRGRGEPKEDARVPNAETKLEGDEKDECAAEEMPRRPSPSETESPLRGTAAEEMQTGDVADREEHGQVSRASGEDPGETGPTVGRLAGSPEESERLEGSEDFADEQELQRVCLTLKAELEDALQRADSAATRRLLVETHRLLVHQMPVSLMLRILKPTGLGRTVQAVVRHEDAALVALARRIVTALKRRIALQAQQGAARI</sequence>
<keyword evidence="3" id="KW-1185">Reference proteome</keyword>
<feature type="compositionally biased region" description="Basic and acidic residues" evidence="1">
    <location>
        <begin position="465"/>
        <end position="474"/>
    </location>
</feature>
<dbReference type="Proteomes" id="UP000224006">
    <property type="component" value="Chromosome VII"/>
</dbReference>
<feature type="compositionally biased region" description="Basic and acidic residues" evidence="1">
    <location>
        <begin position="2224"/>
        <end position="2238"/>
    </location>
</feature>
<feature type="compositionally biased region" description="Low complexity" evidence="1">
    <location>
        <begin position="1071"/>
        <end position="1081"/>
    </location>
</feature>
<feature type="compositionally biased region" description="Basic and acidic residues" evidence="1">
    <location>
        <begin position="1183"/>
        <end position="1194"/>
    </location>
</feature>
<feature type="compositionally biased region" description="Low complexity" evidence="1">
    <location>
        <begin position="226"/>
        <end position="255"/>
    </location>
</feature>
<feature type="compositionally biased region" description="Low complexity" evidence="1">
    <location>
        <begin position="538"/>
        <end position="566"/>
    </location>
</feature>
<feature type="compositionally biased region" description="Low complexity" evidence="1">
    <location>
        <begin position="423"/>
        <end position="437"/>
    </location>
</feature>
<evidence type="ECO:0000256" key="1">
    <source>
        <dbReference type="SAM" id="MobiDB-lite"/>
    </source>
</evidence>
<feature type="compositionally biased region" description="Low complexity" evidence="1">
    <location>
        <begin position="515"/>
        <end position="529"/>
    </location>
</feature>
<dbReference type="GeneID" id="40312616"/>
<feature type="region of interest" description="Disordered" evidence="1">
    <location>
        <begin position="120"/>
        <end position="257"/>
    </location>
</feature>
<feature type="region of interest" description="Disordered" evidence="1">
    <location>
        <begin position="512"/>
        <end position="915"/>
    </location>
</feature>
<feature type="compositionally biased region" description="Low complexity" evidence="1">
    <location>
        <begin position="783"/>
        <end position="797"/>
    </location>
</feature>
<feature type="compositionally biased region" description="Basic and acidic residues" evidence="1">
    <location>
        <begin position="798"/>
        <end position="808"/>
    </location>
</feature>
<feature type="compositionally biased region" description="Low complexity" evidence="1">
    <location>
        <begin position="994"/>
        <end position="1015"/>
    </location>
</feature>
<feature type="compositionally biased region" description="Basic and acidic residues" evidence="1">
    <location>
        <begin position="1506"/>
        <end position="1515"/>
    </location>
</feature>
<feature type="compositionally biased region" description="Basic and acidic residues" evidence="1">
    <location>
        <begin position="2174"/>
        <end position="2184"/>
    </location>
</feature>
<organism evidence="2 3">
    <name type="scientific">Besnoitia besnoiti</name>
    <name type="common">Apicomplexan protozoan</name>
    <dbReference type="NCBI Taxonomy" id="94643"/>
    <lineage>
        <taxon>Eukaryota</taxon>
        <taxon>Sar</taxon>
        <taxon>Alveolata</taxon>
        <taxon>Apicomplexa</taxon>
        <taxon>Conoidasida</taxon>
        <taxon>Coccidia</taxon>
        <taxon>Eucoccidiorida</taxon>
        <taxon>Eimeriorina</taxon>
        <taxon>Sarcocystidae</taxon>
        <taxon>Besnoitia</taxon>
    </lineage>
</organism>
<feature type="compositionally biased region" description="Basic and acidic residues" evidence="1">
    <location>
        <begin position="1133"/>
        <end position="1147"/>
    </location>
</feature>
<gene>
    <name evidence="2" type="ORF">BESB_076900</name>
</gene>
<feature type="compositionally biased region" description="Basic and acidic residues" evidence="1">
    <location>
        <begin position="1522"/>
        <end position="1534"/>
    </location>
</feature>
<feature type="compositionally biased region" description="Basic and acidic residues" evidence="1">
    <location>
        <begin position="2041"/>
        <end position="2068"/>
    </location>
</feature>